<sequence length="132" mass="15636">MRKIVPVFSLTSRLYWRPSYLSTLYVTLAPMRRQEDVSGPKFWKYWVRVGLRFLWFDTRPTLSDRIRVKQNIRRLQSRLSELPLRSLRKASGRHRRGSVRSGYAFSHQQGFGDLITRGIVMQRLAPIKEMPA</sequence>
<dbReference type="WBParaSite" id="nRc.2.0.1.t02456-RA">
    <property type="protein sequence ID" value="nRc.2.0.1.t02456-RA"/>
    <property type="gene ID" value="nRc.2.0.1.g02456"/>
</dbReference>
<dbReference type="AlphaFoldDB" id="A0A915HLQ2"/>
<name>A0A915HLQ2_ROMCU</name>
<reference evidence="2" key="1">
    <citation type="submission" date="2022-11" db="UniProtKB">
        <authorList>
            <consortium name="WormBaseParasite"/>
        </authorList>
    </citation>
    <scope>IDENTIFICATION</scope>
</reference>
<proteinExistence type="predicted"/>
<accession>A0A915HLQ2</accession>
<keyword evidence="1" id="KW-1185">Reference proteome</keyword>
<organism evidence="1 2">
    <name type="scientific">Romanomermis culicivorax</name>
    <name type="common">Nematode worm</name>
    <dbReference type="NCBI Taxonomy" id="13658"/>
    <lineage>
        <taxon>Eukaryota</taxon>
        <taxon>Metazoa</taxon>
        <taxon>Ecdysozoa</taxon>
        <taxon>Nematoda</taxon>
        <taxon>Enoplea</taxon>
        <taxon>Dorylaimia</taxon>
        <taxon>Mermithida</taxon>
        <taxon>Mermithoidea</taxon>
        <taxon>Mermithidae</taxon>
        <taxon>Romanomermis</taxon>
    </lineage>
</organism>
<dbReference type="Proteomes" id="UP000887565">
    <property type="component" value="Unplaced"/>
</dbReference>
<protein>
    <submittedName>
        <fullName evidence="2">Ribosomal protein S14</fullName>
    </submittedName>
</protein>
<evidence type="ECO:0000313" key="1">
    <source>
        <dbReference type="Proteomes" id="UP000887565"/>
    </source>
</evidence>
<evidence type="ECO:0000313" key="2">
    <source>
        <dbReference type="WBParaSite" id="nRc.2.0.1.t02456-RA"/>
    </source>
</evidence>